<feature type="domain" description="HD-GYP" evidence="2">
    <location>
        <begin position="134"/>
        <end position="334"/>
    </location>
</feature>
<feature type="region of interest" description="Disordered" evidence="1">
    <location>
        <begin position="61"/>
        <end position="88"/>
    </location>
</feature>
<dbReference type="SUPFAM" id="SSF109604">
    <property type="entry name" value="HD-domain/PDEase-like"/>
    <property type="match status" value="1"/>
</dbReference>
<evidence type="ECO:0000259" key="2">
    <source>
        <dbReference type="PROSITE" id="PS51832"/>
    </source>
</evidence>
<dbReference type="PANTHER" id="PTHR43155">
    <property type="entry name" value="CYCLIC DI-GMP PHOSPHODIESTERASE PA4108-RELATED"/>
    <property type="match status" value="1"/>
</dbReference>
<dbReference type="CDD" id="cd00077">
    <property type="entry name" value="HDc"/>
    <property type="match status" value="1"/>
</dbReference>
<evidence type="ECO:0000313" key="4">
    <source>
        <dbReference type="Proteomes" id="UP000304148"/>
    </source>
</evidence>
<feature type="compositionally biased region" description="Polar residues" evidence="1">
    <location>
        <begin position="76"/>
        <end position="88"/>
    </location>
</feature>
<dbReference type="Gene3D" id="1.10.3210.10">
    <property type="entry name" value="Hypothetical protein af1432"/>
    <property type="match status" value="1"/>
</dbReference>
<gene>
    <name evidence="3" type="ORF">PBLR_15417</name>
</gene>
<dbReference type="Pfam" id="PF13487">
    <property type="entry name" value="HD_5"/>
    <property type="match status" value="1"/>
</dbReference>
<dbReference type="AlphaFoldDB" id="A0A383RJX3"/>
<proteinExistence type="predicted"/>
<dbReference type="InterPro" id="IPR003607">
    <property type="entry name" value="HD/PDEase_dom"/>
</dbReference>
<keyword evidence="3" id="KW-0378">Hydrolase</keyword>
<protein>
    <submittedName>
        <fullName evidence="3">Metal dependent phosphohydrolase</fullName>
    </submittedName>
</protein>
<dbReference type="InterPro" id="IPR037522">
    <property type="entry name" value="HD_GYP_dom"/>
</dbReference>
<dbReference type="SMART" id="SM00471">
    <property type="entry name" value="HDc"/>
    <property type="match status" value="1"/>
</dbReference>
<reference evidence="4" key="1">
    <citation type="submission" date="2018-08" db="EMBL/GenBank/DDBJ databases">
        <authorList>
            <person name="Chevrot R."/>
        </authorList>
    </citation>
    <scope>NUCLEOTIDE SEQUENCE [LARGE SCALE GENOMIC DNA]</scope>
</reference>
<dbReference type="PANTHER" id="PTHR43155:SF2">
    <property type="entry name" value="CYCLIC DI-GMP PHOSPHODIESTERASE PA4108"/>
    <property type="match status" value="1"/>
</dbReference>
<evidence type="ECO:0000256" key="1">
    <source>
        <dbReference type="SAM" id="MobiDB-lite"/>
    </source>
</evidence>
<dbReference type="GO" id="GO:0016787">
    <property type="term" value="F:hydrolase activity"/>
    <property type="evidence" value="ECO:0007669"/>
    <property type="project" value="UniProtKB-KW"/>
</dbReference>
<evidence type="ECO:0000313" key="3">
    <source>
        <dbReference type="EMBL" id="SYX86991.1"/>
    </source>
</evidence>
<organism evidence="3 4">
    <name type="scientific">Paenibacillus alvei</name>
    <name type="common">Bacillus alvei</name>
    <dbReference type="NCBI Taxonomy" id="44250"/>
    <lineage>
        <taxon>Bacteria</taxon>
        <taxon>Bacillati</taxon>
        <taxon>Bacillota</taxon>
        <taxon>Bacilli</taxon>
        <taxon>Bacillales</taxon>
        <taxon>Paenibacillaceae</taxon>
        <taxon>Paenibacillus</taxon>
    </lineage>
</organism>
<sequence>MVFIPISQAKPGDQLEQDVITGLGGVIMNKGRTLSVRDLDVLDAFMIKSVAVASSYPTPVMDSVGTRADAPDSKNSEPTIPQASSRQTGQFQHDAGFVESWLQMVNLLKNVYKTVGATKLPILELRQQMEWLLGQSEHYSPVCFHPQIKEMLQGNEEDYVYHKSAAVALTSYLIGQWSGYPSKEGMQIALSGLLHDIGKTKVDSDIWSKKGTLTENEKIEMRRHTHYGYELLRNVPAINDGVKLAALQHHERIDGSGYPLGVTGERIHPYAKIVAIADIFHAMTQNRIYKRASSPYIALERLKEESFGQLDPQLVRTFIHKVAQMHQNAFVKLNDGRVGRIVFTEDSHLTRPWVSVDGSIVQLTQERQIWIEEVLAVH</sequence>
<dbReference type="Proteomes" id="UP000304148">
    <property type="component" value="Chromosome"/>
</dbReference>
<name>A0A383RJX3_PAEAL</name>
<dbReference type="PROSITE" id="PS51832">
    <property type="entry name" value="HD_GYP"/>
    <property type="match status" value="1"/>
</dbReference>
<dbReference type="EMBL" id="LS992241">
    <property type="protein sequence ID" value="SYX86991.1"/>
    <property type="molecule type" value="Genomic_DNA"/>
</dbReference>
<accession>A0A383RJX3</accession>
<dbReference type="RefSeq" id="WP_138188747.1">
    <property type="nucleotide sequence ID" value="NZ_LS992241.1"/>
</dbReference>